<organism evidence="1 2">
    <name type="scientific">Hamiltonella defensa subsp. Acyrthosiphon pisum (strain 5AT)</name>
    <dbReference type="NCBI Taxonomy" id="572265"/>
    <lineage>
        <taxon>Bacteria</taxon>
        <taxon>Pseudomonadati</taxon>
        <taxon>Pseudomonadota</taxon>
        <taxon>Gammaproteobacteria</taxon>
        <taxon>Enterobacterales</taxon>
        <taxon>Enterobacteriaceae</taxon>
        <taxon>aphid secondary symbionts</taxon>
        <taxon>Candidatus Williamhamiltonella</taxon>
    </lineage>
</organism>
<evidence type="ECO:0000313" key="1">
    <source>
        <dbReference type="EMBL" id="ACQ68656.1"/>
    </source>
</evidence>
<dbReference type="HOGENOM" id="CLU_3382199_0_0_6"/>
<name>C4K7W3_HAMD5</name>
<keyword evidence="2" id="KW-1185">Reference proteome</keyword>
<sequence>MDCFLKDKLNQQWPKAKNYFFVKIEFFIIDFNK</sequence>
<proteinExistence type="predicted"/>
<gene>
    <name evidence="1" type="ordered locus">HDEF_2090</name>
</gene>
<reference evidence="1 2" key="1">
    <citation type="journal article" date="2009" name="Proc. Natl. Acad. Sci. U.S.A.">
        <title>Hamiltonella defensa, genome evolution of protective bacterial endosymbiont from pathogenic ancestors.</title>
        <authorList>
            <person name="Degnan P.H."/>
            <person name="Yu Y."/>
            <person name="Sisneros N."/>
            <person name="Wing R.A."/>
            <person name="Moran N.A."/>
        </authorList>
    </citation>
    <scope>NUCLEOTIDE SEQUENCE [LARGE SCALE GENOMIC DNA]</scope>
    <source>
        <strain evidence="2">5AT</strain>
    </source>
</reference>
<accession>C4K7W3</accession>
<dbReference type="EMBL" id="CP001277">
    <property type="protein sequence ID" value="ACQ68656.1"/>
    <property type="molecule type" value="Genomic_DNA"/>
</dbReference>
<protein>
    <submittedName>
        <fullName evidence="1">Uncharacterized protein</fullName>
    </submittedName>
</protein>
<dbReference type="Proteomes" id="UP000002334">
    <property type="component" value="Chromosome"/>
</dbReference>
<dbReference type="AlphaFoldDB" id="C4K7W3"/>
<evidence type="ECO:0000313" key="2">
    <source>
        <dbReference type="Proteomes" id="UP000002334"/>
    </source>
</evidence>
<dbReference type="KEGG" id="hde:HDEF_2090"/>